<organism evidence="1 2">
    <name type="scientific">Aliivibrio fischeri</name>
    <name type="common">Vibrio fischeri</name>
    <dbReference type="NCBI Taxonomy" id="668"/>
    <lineage>
        <taxon>Bacteria</taxon>
        <taxon>Pseudomonadati</taxon>
        <taxon>Pseudomonadota</taxon>
        <taxon>Gammaproteobacteria</taxon>
        <taxon>Vibrionales</taxon>
        <taxon>Vibrionaceae</taxon>
        <taxon>Aliivibrio</taxon>
    </lineage>
</organism>
<name>A0A1E5AWN8_ALIFS</name>
<evidence type="ECO:0000313" key="1">
    <source>
        <dbReference type="EMBL" id="GEK13817.1"/>
    </source>
</evidence>
<dbReference type="GeneID" id="54164800"/>
<protein>
    <submittedName>
        <fullName evidence="1">Uncharacterized protein</fullName>
    </submittedName>
</protein>
<dbReference type="AlphaFoldDB" id="A0A1E5AWN8"/>
<proteinExistence type="predicted"/>
<dbReference type="RefSeq" id="WP_005420729.1">
    <property type="nucleotide sequence ID" value="NZ_BJTZ01000009.1"/>
</dbReference>
<gene>
    <name evidence="1" type="ORF">AFI02nite_18530</name>
</gene>
<dbReference type="Proteomes" id="UP000321787">
    <property type="component" value="Unassembled WGS sequence"/>
</dbReference>
<comment type="caution">
    <text evidence="1">The sequence shown here is derived from an EMBL/GenBank/DDBJ whole genome shotgun (WGS) entry which is preliminary data.</text>
</comment>
<sequence>MDIIPFPLLPSFFFLIYKQLNATYYQLLEQQGSYTFSKKDTDDHRDWVVKRMLWSSRSLSIIYAENAYTKQFFYLFSDAIDKKKHHQLMVLLK</sequence>
<reference evidence="1 2" key="1">
    <citation type="submission" date="2019-07" db="EMBL/GenBank/DDBJ databases">
        <title>Whole genome shotgun sequence of Aliivibrio fischeri NBRC 101058.</title>
        <authorList>
            <person name="Hosoyama A."/>
            <person name="Uohara A."/>
            <person name="Ohji S."/>
            <person name="Ichikawa N."/>
        </authorList>
    </citation>
    <scope>NUCLEOTIDE SEQUENCE [LARGE SCALE GENOMIC DNA]</scope>
    <source>
        <strain evidence="1 2">NBRC 101058</strain>
    </source>
</reference>
<evidence type="ECO:0000313" key="2">
    <source>
        <dbReference type="Proteomes" id="UP000321787"/>
    </source>
</evidence>
<accession>A0A1E5AWN8</accession>
<dbReference type="EMBL" id="BJTZ01000009">
    <property type="protein sequence ID" value="GEK13817.1"/>
    <property type="molecule type" value="Genomic_DNA"/>
</dbReference>